<evidence type="ECO:0000256" key="7">
    <source>
        <dbReference type="ARBA" id="ARBA00050021"/>
    </source>
</evidence>
<evidence type="ECO:0000256" key="6">
    <source>
        <dbReference type="ARBA" id="ARBA00049972"/>
    </source>
</evidence>
<reference evidence="10 11" key="1">
    <citation type="submission" date="2019-03" db="EMBL/GenBank/DDBJ databases">
        <title>Lake Tanganyika Metagenome-Assembled Genomes (MAGs).</title>
        <authorList>
            <person name="Tran P."/>
        </authorList>
    </citation>
    <scope>NUCLEOTIDE SEQUENCE [LARGE SCALE GENOMIC DNA]</scope>
    <source>
        <strain evidence="10">K_DeepCast_65m_m2_236</strain>
    </source>
</reference>
<evidence type="ECO:0000256" key="3">
    <source>
        <dbReference type="ARBA" id="ARBA00022670"/>
    </source>
</evidence>
<comment type="similarity">
    <text evidence="1">Belongs to the peptidase M17 family.</text>
</comment>
<feature type="non-terminal residue" evidence="10">
    <location>
        <position position="437"/>
    </location>
</feature>
<keyword evidence="4 10" id="KW-0378">Hydrolase</keyword>
<comment type="caution">
    <text evidence="10">The sequence shown here is derived from an EMBL/GenBank/DDBJ whole genome shotgun (WGS) entry which is preliminary data.</text>
</comment>
<dbReference type="AlphaFoldDB" id="A0A937X3J1"/>
<evidence type="ECO:0000256" key="2">
    <source>
        <dbReference type="ARBA" id="ARBA00022438"/>
    </source>
</evidence>
<dbReference type="PROSITE" id="PS00631">
    <property type="entry name" value="CYTOSOL_AP"/>
    <property type="match status" value="1"/>
</dbReference>
<comment type="function">
    <text evidence="6">Presumably involved in the processing and regular turnover of intracellular proteins. Catalyzes the removal of unsubstituted N-terminal amino acids from various peptides.</text>
</comment>
<evidence type="ECO:0000256" key="4">
    <source>
        <dbReference type="ARBA" id="ARBA00022801"/>
    </source>
</evidence>
<dbReference type="Pfam" id="PF02789">
    <property type="entry name" value="Peptidase_M17_N"/>
    <property type="match status" value="1"/>
</dbReference>
<evidence type="ECO:0000259" key="9">
    <source>
        <dbReference type="PROSITE" id="PS00631"/>
    </source>
</evidence>
<feature type="domain" description="Cytosol aminopeptidase" evidence="9">
    <location>
        <begin position="348"/>
        <end position="355"/>
    </location>
</feature>
<dbReference type="NCBIfam" id="NF002074">
    <property type="entry name" value="PRK00913.1-4"/>
    <property type="match status" value="1"/>
</dbReference>
<sequence length="437" mass="46139">MKFDVKTTKPEAEKVDALVLGIFEGESSLAADVKAVDDALGGVISDILAGGSFAGKGGSQVAMPTGGKIGAKWLVLLGLGKAADWKLDNWRQMAARVVASARDLKLNTVGAPLPDRGRLDASAPDLGQALAEGALLGNYSYETYKTERDEPKVGVDTYVVFAGHYDAADLDRGIADGERISTAVCLSRDLVSAPAKDLTPTVLADKAKLMAQEVGLTCQVLTEKEAEDLKMGAFLGVAKGAMESQPPRFIVLEYLPNKGEKPLVFVGKGITFDSGGISIKPAEGMEKMKYDMAGGAAVIGAMRAIASLKLPINVVGLVPATENMPGGHAIHPGDILTAMNGKTIEVINTDAEGRLVLADALAYAEKYDPECVVDLATLTGACVIALGHQAIGILGNNQTLIERVSAAGERAWERCWQLPLWEEYNDQIKSDIADMKN</sequence>
<dbReference type="SUPFAM" id="SSF52949">
    <property type="entry name" value="Macro domain-like"/>
    <property type="match status" value="1"/>
</dbReference>
<organism evidence="10 11">
    <name type="scientific">Candidatus Tanganyikabacteria bacterium</name>
    <dbReference type="NCBI Taxonomy" id="2961651"/>
    <lineage>
        <taxon>Bacteria</taxon>
        <taxon>Bacillati</taxon>
        <taxon>Candidatus Sericytochromatia</taxon>
        <taxon>Candidatus Tanganyikabacteria</taxon>
    </lineage>
</organism>
<dbReference type="SUPFAM" id="SSF53187">
    <property type="entry name" value="Zn-dependent exopeptidases"/>
    <property type="match status" value="1"/>
</dbReference>
<gene>
    <name evidence="10" type="ORF">FJZ00_05750</name>
</gene>
<evidence type="ECO:0000256" key="5">
    <source>
        <dbReference type="ARBA" id="ARBA00033172"/>
    </source>
</evidence>
<dbReference type="Pfam" id="PF00883">
    <property type="entry name" value="Peptidase_M17"/>
    <property type="match status" value="1"/>
</dbReference>
<dbReference type="CDD" id="cd00433">
    <property type="entry name" value="Peptidase_M17"/>
    <property type="match status" value="1"/>
</dbReference>
<dbReference type="InterPro" id="IPR043472">
    <property type="entry name" value="Macro_dom-like"/>
</dbReference>
<accession>A0A937X3J1</accession>
<dbReference type="GO" id="GO:0006508">
    <property type="term" value="P:proteolysis"/>
    <property type="evidence" value="ECO:0007669"/>
    <property type="project" value="UniProtKB-KW"/>
</dbReference>
<dbReference type="PANTHER" id="PTHR11963:SF23">
    <property type="entry name" value="CYTOSOL AMINOPEPTIDASE"/>
    <property type="match status" value="1"/>
</dbReference>
<proteinExistence type="inferred from homology"/>
<dbReference type="EMBL" id="VGJX01000277">
    <property type="protein sequence ID" value="MBM3274633.1"/>
    <property type="molecule type" value="Genomic_DNA"/>
</dbReference>
<dbReference type="Gene3D" id="3.40.220.10">
    <property type="entry name" value="Leucine Aminopeptidase, subunit E, domain 1"/>
    <property type="match status" value="1"/>
</dbReference>
<keyword evidence="3" id="KW-0645">Protease</keyword>
<dbReference type="GO" id="GO:0070006">
    <property type="term" value="F:metalloaminopeptidase activity"/>
    <property type="evidence" value="ECO:0007669"/>
    <property type="project" value="InterPro"/>
</dbReference>
<evidence type="ECO:0000313" key="10">
    <source>
        <dbReference type="EMBL" id="MBM3274633.1"/>
    </source>
</evidence>
<name>A0A937X3J1_9BACT</name>
<evidence type="ECO:0000256" key="1">
    <source>
        <dbReference type="ARBA" id="ARBA00009528"/>
    </source>
</evidence>
<dbReference type="InterPro" id="IPR008283">
    <property type="entry name" value="Peptidase_M17_N"/>
</dbReference>
<dbReference type="InterPro" id="IPR000819">
    <property type="entry name" value="Peptidase_M17_C"/>
</dbReference>
<protein>
    <recommendedName>
        <fullName evidence="7">Probable cytosol aminopeptidase</fullName>
    </recommendedName>
    <alternativeName>
        <fullName evidence="8">Leucine aminopeptidase</fullName>
    </alternativeName>
    <alternativeName>
        <fullName evidence="5">Leucyl aminopeptidase</fullName>
    </alternativeName>
</protein>
<dbReference type="GO" id="GO:0005737">
    <property type="term" value="C:cytoplasm"/>
    <property type="evidence" value="ECO:0007669"/>
    <property type="project" value="InterPro"/>
</dbReference>
<dbReference type="Proteomes" id="UP000703893">
    <property type="component" value="Unassembled WGS sequence"/>
</dbReference>
<dbReference type="InterPro" id="IPR011356">
    <property type="entry name" value="Leucine_aapep/pepB"/>
</dbReference>
<dbReference type="PANTHER" id="PTHR11963">
    <property type="entry name" value="LEUCINE AMINOPEPTIDASE-RELATED"/>
    <property type="match status" value="1"/>
</dbReference>
<dbReference type="GO" id="GO:0030145">
    <property type="term" value="F:manganese ion binding"/>
    <property type="evidence" value="ECO:0007669"/>
    <property type="project" value="InterPro"/>
</dbReference>
<evidence type="ECO:0000256" key="8">
    <source>
        <dbReference type="ARBA" id="ARBA00050061"/>
    </source>
</evidence>
<dbReference type="Gene3D" id="3.40.630.10">
    <property type="entry name" value="Zn peptidases"/>
    <property type="match status" value="1"/>
</dbReference>
<dbReference type="PRINTS" id="PR00481">
    <property type="entry name" value="LAMNOPPTDASE"/>
</dbReference>
<keyword evidence="2 10" id="KW-0031">Aminopeptidase</keyword>
<evidence type="ECO:0000313" key="11">
    <source>
        <dbReference type="Proteomes" id="UP000703893"/>
    </source>
</evidence>